<accession>A0A8T9Q6K4</accession>
<organism evidence="1 2">
    <name type="scientific">Hymenobacter cellulosilyticus</name>
    <dbReference type="NCBI Taxonomy" id="2932248"/>
    <lineage>
        <taxon>Bacteria</taxon>
        <taxon>Pseudomonadati</taxon>
        <taxon>Bacteroidota</taxon>
        <taxon>Cytophagia</taxon>
        <taxon>Cytophagales</taxon>
        <taxon>Hymenobacteraceae</taxon>
        <taxon>Hymenobacter</taxon>
    </lineage>
</organism>
<dbReference type="Proteomes" id="UP000831796">
    <property type="component" value="Chromosome"/>
</dbReference>
<reference evidence="1" key="1">
    <citation type="submission" date="2022-04" db="EMBL/GenBank/DDBJ databases">
        <title>Hymenobacter sp. isolated from the air.</title>
        <authorList>
            <person name="Won M."/>
            <person name="Lee C.-M."/>
            <person name="Woen H.-Y."/>
            <person name="Kwon S.-W."/>
        </authorList>
    </citation>
    <scope>NUCLEOTIDE SEQUENCE</scope>
    <source>
        <strain evidence="1">5116S-3</strain>
    </source>
</reference>
<evidence type="ECO:0000313" key="1">
    <source>
        <dbReference type="EMBL" id="UOQ72592.1"/>
    </source>
</evidence>
<proteinExistence type="predicted"/>
<dbReference type="KEGG" id="hcu:MUN79_00905"/>
<dbReference type="AlphaFoldDB" id="A0A8T9Q6K4"/>
<dbReference type="NCBIfam" id="TIGR04131">
    <property type="entry name" value="Bac_Flav_CTERM"/>
    <property type="match status" value="1"/>
</dbReference>
<evidence type="ECO:0000313" key="2">
    <source>
        <dbReference type="Proteomes" id="UP000831796"/>
    </source>
</evidence>
<sequence>MTKPTYLPSDVATFQLLGNGTASPAAILRIQPDIAFLGKTYRIPVKIEDNGCPFKGIQYRTIVLKIEKGNFAKVVASTANPVVCAGTPVSLTATPFRPDSVAGSPARYGYRWEAAPGLPTAQLDNQNITVTPTVTTRYRVRILGLDFRVGTCSDTASVLVRVQQPVKATAATNQPLVCSGSSASITASAARPGNAQETFTYQWTAANGLSSADATKPVITVKPTVTTRYKLRVMSTATNAVCGSDTTSVLVRVAQPIETAFKVDSAAVGGRSIKQPPLLFTFTNQSKVAAQTNTTPKYQWSYQRIANAKGQAINEAEQPFSTSSTVATQQFMIAGIYKIRLRSSIVIGAVSSTPCQETLAEVNVRVPDAQVPNIFTPNGDGINDAFVISTEAINSKVQIFNRWGRQVFSTDSYRNDWTGDAQPAGVYYYMLTDVKGETSKGWVELVR</sequence>
<protein>
    <submittedName>
        <fullName evidence="1">Gliding motility-associated C-terminal domain-containing protein</fullName>
    </submittedName>
</protein>
<keyword evidence="2" id="KW-1185">Reference proteome</keyword>
<dbReference type="InterPro" id="IPR013783">
    <property type="entry name" value="Ig-like_fold"/>
</dbReference>
<dbReference type="EMBL" id="CP095046">
    <property type="protein sequence ID" value="UOQ72592.1"/>
    <property type="molecule type" value="Genomic_DNA"/>
</dbReference>
<gene>
    <name evidence="1" type="ORF">MUN79_00905</name>
</gene>
<name>A0A8T9Q6K4_9BACT</name>
<dbReference type="RefSeq" id="WP_244675951.1">
    <property type="nucleotide sequence ID" value="NZ_CP095046.1"/>
</dbReference>
<dbReference type="Gene3D" id="2.60.40.10">
    <property type="entry name" value="Immunoglobulins"/>
    <property type="match status" value="1"/>
</dbReference>
<dbReference type="InterPro" id="IPR026341">
    <property type="entry name" value="T9SS_type_B"/>
</dbReference>
<dbReference type="Pfam" id="PF13585">
    <property type="entry name" value="CHU_C"/>
    <property type="match status" value="1"/>
</dbReference>